<organism evidence="2 3">
    <name type="scientific">Marchantia polymorpha subsp. ruderalis</name>
    <dbReference type="NCBI Taxonomy" id="1480154"/>
    <lineage>
        <taxon>Eukaryota</taxon>
        <taxon>Viridiplantae</taxon>
        <taxon>Streptophyta</taxon>
        <taxon>Embryophyta</taxon>
        <taxon>Marchantiophyta</taxon>
        <taxon>Marchantiopsida</taxon>
        <taxon>Marchantiidae</taxon>
        <taxon>Marchantiales</taxon>
        <taxon>Marchantiaceae</taxon>
        <taxon>Marchantia</taxon>
    </lineage>
</organism>
<name>A0A176W3A6_MARPO</name>
<sequence>MDETDRKPSKRKRTLRMPGGQRHAAAATEGPLGWRNHSKKVVVVAFAGPRVRHRLHASVAVGECEARGILLDGDAIQFVQHGTDFVREGFAEATEASSMTSASVIGRLWDWILEEFW</sequence>
<feature type="region of interest" description="Disordered" evidence="1">
    <location>
        <begin position="1"/>
        <end position="30"/>
    </location>
</feature>
<comment type="caution">
    <text evidence="2">The sequence shown here is derived from an EMBL/GenBank/DDBJ whole genome shotgun (WGS) entry which is preliminary data.</text>
</comment>
<gene>
    <name evidence="2" type="ORF">AXG93_641s1070</name>
</gene>
<dbReference type="EMBL" id="LVLJ01002136">
    <property type="protein sequence ID" value="OAE26666.1"/>
    <property type="molecule type" value="Genomic_DNA"/>
</dbReference>
<evidence type="ECO:0000256" key="1">
    <source>
        <dbReference type="SAM" id="MobiDB-lite"/>
    </source>
</evidence>
<protein>
    <submittedName>
        <fullName evidence="2">Uncharacterized protein</fullName>
    </submittedName>
</protein>
<dbReference type="Proteomes" id="UP000077202">
    <property type="component" value="Unassembled WGS sequence"/>
</dbReference>
<dbReference type="AlphaFoldDB" id="A0A176W3A6"/>
<evidence type="ECO:0000313" key="3">
    <source>
        <dbReference type="Proteomes" id="UP000077202"/>
    </source>
</evidence>
<keyword evidence="3" id="KW-1185">Reference proteome</keyword>
<accession>A0A176W3A6</accession>
<reference evidence="2" key="1">
    <citation type="submission" date="2016-03" db="EMBL/GenBank/DDBJ databases">
        <title>Mechanisms controlling the formation of the plant cell surface in tip-growing cells are functionally conserved among land plants.</title>
        <authorList>
            <person name="Honkanen S."/>
            <person name="Jones V.A."/>
            <person name="Morieri G."/>
            <person name="Champion C."/>
            <person name="Hetherington A.J."/>
            <person name="Kelly S."/>
            <person name="Saint-Marcoux D."/>
            <person name="Proust H."/>
            <person name="Prescott H."/>
            <person name="Dolan L."/>
        </authorList>
    </citation>
    <scope>NUCLEOTIDE SEQUENCE [LARGE SCALE GENOMIC DNA]</scope>
    <source>
        <tissue evidence="2">Whole gametophyte</tissue>
    </source>
</reference>
<proteinExistence type="predicted"/>
<evidence type="ECO:0000313" key="2">
    <source>
        <dbReference type="EMBL" id="OAE26666.1"/>
    </source>
</evidence>